<evidence type="ECO:0000313" key="2">
    <source>
        <dbReference type="EMBL" id="MCS5737426.1"/>
    </source>
</evidence>
<feature type="non-terminal residue" evidence="2">
    <location>
        <position position="1"/>
    </location>
</feature>
<comment type="caution">
    <text evidence="2">The sequence shown here is derived from an EMBL/GenBank/DDBJ whole genome shotgun (WGS) entry which is preliminary data.</text>
</comment>
<dbReference type="SUPFAM" id="SSF56059">
    <property type="entry name" value="Glutathione synthetase ATP-binding domain-like"/>
    <property type="match status" value="1"/>
</dbReference>
<accession>A0ABT2HC41</accession>
<name>A0ABT2HC41_9MICO</name>
<feature type="region of interest" description="Disordered" evidence="1">
    <location>
        <begin position="75"/>
        <end position="126"/>
    </location>
</feature>
<protein>
    <recommendedName>
        <fullName evidence="4">D-alanine--D-alanine ligase</fullName>
    </recommendedName>
</protein>
<sequence>AMAAVGLDYGAVDIITNREEAWVLEVNTAPGMEGVTLEKYTAAISQFVSGEEIVGETVANFADFRQVNNNATTATNAAPQQNRAIPPAPGATETTATAQPRTARAETATQSNSRTTSSRATSNRPVNGGYYWLTVNGEQTIGKYTSQVDSFEIIGWEVPVERAEATVGARISQ</sequence>
<reference evidence="2" key="1">
    <citation type="submission" date="2022-08" db="EMBL/GenBank/DDBJ databases">
        <authorList>
            <person name="Deng Y."/>
            <person name="Han X.-F."/>
            <person name="Zhang Y.-Q."/>
        </authorList>
    </citation>
    <scope>NUCLEOTIDE SEQUENCE</scope>
    <source>
        <strain evidence="2">CPCC 203386</strain>
    </source>
</reference>
<dbReference type="Gene3D" id="3.30.470.20">
    <property type="entry name" value="ATP-grasp fold, B domain"/>
    <property type="match status" value="1"/>
</dbReference>
<keyword evidence="3" id="KW-1185">Reference proteome</keyword>
<dbReference type="RefSeq" id="WP_259543822.1">
    <property type="nucleotide sequence ID" value="NZ_JANLCJ010000695.1"/>
</dbReference>
<evidence type="ECO:0000256" key="1">
    <source>
        <dbReference type="SAM" id="MobiDB-lite"/>
    </source>
</evidence>
<dbReference type="EMBL" id="JANLCJ010000695">
    <property type="protein sequence ID" value="MCS5737426.1"/>
    <property type="molecule type" value="Genomic_DNA"/>
</dbReference>
<proteinExistence type="predicted"/>
<gene>
    <name evidence="2" type="ORF">N1032_27225</name>
</gene>
<organism evidence="2 3">
    <name type="scientific">Herbiconiux daphne</name>
    <dbReference type="NCBI Taxonomy" id="2970914"/>
    <lineage>
        <taxon>Bacteria</taxon>
        <taxon>Bacillati</taxon>
        <taxon>Actinomycetota</taxon>
        <taxon>Actinomycetes</taxon>
        <taxon>Micrococcales</taxon>
        <taxon>Microbacteriaceae</taxon>
        <taxon>Herbiconiux</taxon>
    </lineage>
</organism>
<evidence type="ECO:0008006" key="4">
    <source>
        <dbReference type="Google" id="ProtNLM"/>
    </source>
</evidence>
<evidence type="ECO:0000313" key="3">
    <source>
        <dbReference type="Proteomes" id="UP001165586"/>
    </source>
</evidence>
<dbReference type="Proteomes" id="UP001165586">
    <property type="component" value="Unassembled WGS sequence"/>
</dbReference>
<feature type="compositionally biased region" description="Low complexity" evidence="1">
    <location>
        <begin position="90"/>
        <end position="124"/>
    </location>
</feature>